<name>A0A8J2ZVU0_9BACL</name>
<proteinExistence type="predicted"/>
<dbReference type="InterPro" id="IPR004038">
    <property type="entry name" value="Ribosomal_eL8/eL30/eS12/Gad45"/>
</dbReference>
<dbReference type="Pfam" id="PF01248">
    <property type="entry name" value="Ribosomal_L7Ae"/>
    <property type="match status" value="1"/>
</dbReference>
<dbReference type="NCBIfam" id="NF005825">
    <property type="entry name" value="PRK07714.1"/>
    <property type="match status" value="1"/>
</dbReference>
<dbReference type="GO" id="GO:0005840">
    <property type="term" value="C:ribosome"/>
    <property type="evidence" value="ECO:0007669"/>
    <property type="project" value="UniProtKB-KW"/>
</dbReference>
<dbReference type="AlphaFoldDB" id="A0A8J2ZVU0"/>
<accession>A0A8J2ZVU0</accession>
<keyword evidence="5" id="KW-1185">Reference proteome</keyword>
<dbReference type="InterPro" id="IPR039109">
    <property type="entry name" value="Ribosomal_eL30-like"/>
</dbReference>
<dbReference type="GO" id="GO:0003723">
    <property type="term" value="F:RNA binding"/>
    <property type="evidence" value="ECO:0007669"/>
    <property type="project" value="InterPro"/>
</dbReference>
<reference evidence="4" key="2">
    <citation type="submission" date="2020-09" db="EMBL/GenBank/DDBJ databases">
        <authorList>
            <person name="Sun Q."/>
            <person name="Zhou Y."/>
        </authorList>
    </citation>
    <scope>NUCLEOTIDE SEQUENCE</scope>
    <source>
        <strain evidence="4">CGMCC 1.12777</strain>
    </source>
</reference>
<sequence length="107" mass="11911">MKTSNERWFSFLGLAYRARKVISGEETVIQAVRQNKAKVVILSDDASNRTKKTISDKCRSYQVPILFVADRQVLGHAIGKAERVVVAVTDKGFGDQLIAMLDQSLRG</sequence>
<keyword evidence="2" id="KW-0687">Ribonucleoprotein</keyword>
<dbReference type="Gene3D" id="3.30.1330.30">
    <property type="match status" value="1"/>
</dbReference>
<reference evidence="4" key="1">
    <citation type="journal article" date="2014" name="Int. J. Syst. Evol. Microbiol.">
        <title>Complete genome sequence of Corynebacterium casei LMG S-19264T (=DSM 44701T), isolated from a smear-ripened cheese.</title>
        <authorList>
            <consortium name="US DOE Joint Genome Institute (JGI-PGF)"/>
            <person name="Walter F."/>
            <person name="Albersmeier A."/>
            <person name="Kalinowski J."/>
            <person name="Ruckert C."/>
        </authorList>
    </citation>
    <scope>NUCLEOTIDE SEQUENCE</scope>
    <source>
        <strain evidence="4">CGMCC 1.12777</strain>
    </source>
</reference>
<organism evidence="4 5">
    <name type="scientific">Pullulanibacillus pueri</name>
    <dbReference type="NCBI Taxonomy" id="1437324"/>
    <lineage>
        <taxon>Bacteria</taxon>
        <taxon>Bacillati</taxon>
        <taxon>Bacillota</taxon>
        <taxon>Bacilli</taxon>
        <taxon>Bacillales</taxon>
        <taxon>Sporolactobacillaceae</taxon>
        <taxon>Pullulanibacillus</taxon>
    </lineage>
</organism>
<dbReference type="PANTHER" id="PTHR11449">
    <property type="entry name" value="RIBOSOMAL PROTEIN L30"/>
    <property type="match status" value="1"/>
</dbReference>
<dbReference type="GO" id="GO:1990904">
    <property type="term" value="C:ribonucleoprotein complex"/>
    <property type="evidence" value="ECO:0007669"/>
    <property type="project" value="UniProtKB-KW"/>
</dbReference>
<dbReference type="InterPro" id="IPR029064">
    <property type="entry name" value="Ribosomal_eL30-like_sf"/>
</dbReference>
<dbReference type="SUPFAM" id="SSF55315">
    <property type="entry name" value="L30e-like"/>
    <property type="match status" value="1"/>
</dbReference>
<dbReference type="RefSeq" id="WP_188497351.1">
    <property type="nucleotide sequence ID" value="NZ_BMFV01000014.1"/>
</dbReference>
<feature type="domain" description="Ribosomal protein eL8/eL30/eS12/Gadd45" evidence="3">
    <location>
        <begin position="11"/>
        <end position="92"/>
    </location>
</feature>
<evidence type="ECO:0000256" key="1">
    <source>
        <dbReference type="ARBA" id="ARBA00022980"/>
    </source>
</evidence>
<dbReference type="Proteomes" id="UP000656813">
    <property type="component" value="Unassembled WGS sequence"/>
</dbReference>
<protein>
    <submittedName>
        <fullName evidence="4">50S ribosomal protein L7ae</fullName>
    </submittedName>
</protein>
<gene>
    <name evidence="4" type="ORF">GCM10007096_20940</name>
</gene>
<evidence type="ECO:0000259" key="3">
    <source>
        <dbReference type="Pfam" id="PF01248"/>
    </source>
</evidence>
<dbReference type="EMBL" id="BMFV01000014">
    <property type="protein sequence ID" value="GGH82084.1"/>
    <property type="molecule type" value="Genomic_DNA"/>
</dbReference>
<comment type="caution">
    <text evidence="4">The sequence shown here is derived from an EMBL/GenBank/DDBJ whole genome shotgun (WGS) entry which is preliminary data.</text>
</comment>
<evidence type="ECO:0000313" key="4">
    <source>
        <dbReference type="EMBL" id="GGH82084.1"/>
    </source>
</evidence>
<evidence type="ECO:0000256" key="2">
    <source>
        <dbReference type="ARBA" id="ARBA00023274"/>
    </source>
</evidence>
<evidence type="ECO:0000313" key="5">
    <source>
        <dbReference type="Proteomes" id="UP000656813"/>
    </source>
</evidence>
<keyword evidence="1 4" id="KW-0689">Ribosomal protein</keyword>